<accession>A0A7T7BJX2</accession>
<gene>
    <name evidence="5" type="ORF">Pdw03_6448</name>
</gene>
<dbReference type="Pfam" id="PF13639">
    <property type="entry name" value="zf-RING_2"/>
    <property type="match status" value="1"/>
</dbReference>
<protein>
    <submittedName>
        <fullName evidence="5">Zinc finger, RING-type</fullName>
    </submittedName>
</protein>
<dbReference type="PROSITE" id="PS50089">
    <property type="entry name" value="ZF_RING_2"/>
    <property type="match status" value="1"/>
</dbReference>
<proteinExistence type="predicted"/>
<dbReference type="GeneID" id="26231962"/>
<keyword evidence="3" id="KW-0812">Transmembrane</keyword>
<evidence type="ECO:0000313" key="5">
    <source>
        <dbReference type="EMBL" id="QQK42547.1"/>
    </source>
</evidence>
<evidence type="ECO:0000256" key="2">
    <source>
        <dbReference type="SAM" id="MobiDB-lite"/>
    </source>
</evidence>
<feature type="region of interest" description="Disordered" evidence="2">
    <location>
        <begin position="1"/>
        <end position="22"/>
    </location>
</feature>
<dbReference type="InterPro" id="IPR001841">
    <property type="entry name" value="Znf_RING"/>
</dbReference>
<feature type="transmembrane region" description="Helical" evidence="3">
    <location>
        <begin position="258"/>
        <end position="278"/>
    </location>
</feature>
<feature type="domain" description="RING-type" evidence="4">
    <location>
        <begin position="138"/>
        <end position="183"/>
    </location>
</feature>
<evidence type="ECO:0000259" key="4">
    <source>
        <dbReference type="PROSITE" id="PS50089"/>
    </source>
</evidence>
<keyword evidence="3" id="KW-0472">Membrane</keyword>
<organism evidence="5 6">
    <name type="scientific">Penicillium digitatum</name>
    <name type="common">Green mold</name>
    <dbReference type="NCBI Taxonomy" id="36651"/>
    <lineage>
        <taxon>Eukaryota</taxon>
        <taxon>Fungi</taxon>
        <taxon>Dikarya</taxon>
        <taxon>Ascomycota</taxon>
        <taxon>Pezizomycotina</taxon>
        <taxon>Eurotiomycetes</taxon>
        <taxon>Eurotiomycetidae</taxon>
        <taxon>Eurotiales</taxon>
        <taxon>Aspergillaceae</taxon>
        <taxon>Penicillium</taxon>
    </lineage>
</organism>
<dbReference type="InterPro" id="IPR013083">
    <property type="entry name" value="Znf_RING/FYVE/PHD"/>
</dbReference>
<keyword evidence="3" id="KW-1133">Transmembrane helix</keyword>
<feature type="compositionally biased region" description="Basic and acidic residues" evidence="2">
    <location>
        <begin position="1"/>
        <end position="10"/>
    </location>
</feature>
<reference evidence="5 6" key="1">
    <citation type="submission" date="2020-08" db="EMBL/GenBank/DDBJ databases">
        <title>The completed genome sequence of the pathogenic ascomycete fungus Penicillium digitatum.</title>
        <authorList>
            <person name="Wang M."/>
        </authorList>
    </citation>
    <scope>NUCLEOTIDE SEQUENCE [LARGE SCALE GENOMIC DNA]</scope>
    <source>
        <strain evidence="5 6">PdW03</strain>
    </source>
</reference>
<keyword evidence="1" id="KW-0479">Metal-binding</keyword>
<dbReference type="EMBL" id="CP060775">
    <property type="protein sequence ID" value="QQK42547.1"/>
    <property type="molecule type" value="Genomic_DNA"/>
</dbReference>
<keyword evidence="1" id="KW-0863">Zinc-finger</keyword>
<dbReference type="RefSeq" id="XP_065956438.1">
    <property type="nucleotide sequence ID" value="XM_066101355.1"/>
</dbReference>
<dbReference type="SUPFAM" id="SSF57850">
    <property type="entry name" value="RING/U-box"/>
    <property type="match status" value="1"/>
</dbReference>
<sequence>MSTYEIEHNTTDPSTAPIARRRRPDLSTFFSTLSQITPAPDHRPHAVPVPGDVSAAFFSLAEALNMMRREADPAPHPNAQESTVDADSDVDRDLLTTMIQSLLAQADMPPREVEGVDEEFCDMLDRVPKASLTPADTCPICNNPFMEDAYPLVVQLPCHPTHRFDLECVRPWLRLRGTCPLDRIDFAKQLRDKADAKKKLVEEDEEEEWDGIVSYITKGYSPGYYHQAYVPQPHLAIEILIVSIPTHPTLMSSPVETLALIFFFLLLGLTIMIIMILVKEWTEYQAMQFWPKLRSTRTLDLESGLYLTEDIKELTWRVEQMETELGRKFQRAGYLSEDHDQPPSP</sequence>
<evidence type="ECO:0000313" key="6">
    <source>
        <dbReference type="Proteomes" id="UP000595662"/>
    </source>
</evidence>
<dbReference type="AlphaFoldDB" id="A0A7T7BJX2"/>
<dbReference type="Proteomes" id="UP000595662">
    <property type="component" value="Chromosome 2"/>
</dbReference>
<evidence type="ECO:0000256" key="3">
    <source>
        <dbReference type="SAM" id="Phobius"/>
    </source>
</evidence>
<evidence type="ECO:0000256" key="1">
    <source>
        <dbReference type="PROSITE-ProRule" id="PRU00175"/>
    </source>
</evidence>
<dbReference type="VEuPathDB" id="FungiDB:PDIP_36440"/>
<name>A0A7T7BJX2_PENDI</name>
<dbReference type="GO" id="GO:0008270">
    <property type="term" value="F:zinc ion binding"/>
    <property type="evidence" value="ECO:0007669"/>
    <property type="project" value="UniProtKB-KW"/>
</dbReference>
<keyword evidence="1" id="KW-0862">Zinc</keyword>
<dbReference type="Gene3D" id="3.30.40.10">
    <property type="entry name" value="Zinc/RING finger domain, C3HC4 (zinc finger)"/>
    <property type="match status" value="1"/>
</dbReference>